<dbReference type="PANTHER" id="PTHR30250:SF10">
    <property type="entry name" value="LIPOPOLYSACCHARIDE BIOSYNTHESIS PROTEIN WZXC"/>
    <property type="match status" value="1"/>
</dbReference>
<dbReference type="PANTHER" id="PTHR30250">
    <property type="entry name" value="PST FAMILY PREDICTED COLANIC ACID TRANSPORTER"/>
    <property type="match status" value="1"/>
</dbReference>
<dbReference type="RefSeq" id="WP_185913299.1">
    <property type="nucleotide sequence ID" value="NZ_JBBAGV010000003.1"/>
</dbReference>
<proteinExistence type="inferred from homology"/>
<evidence type="ECO:0000256" key="1">
    <source>
        <dbReference type="ARBA" id="ARBA00004651"/>
    </source>
</evidence>
<evidence type="ECO:0000256" key="3">
    <source>
        <dbReference type="ARBA" id="ARBA00022475"/>
    </source>
</evidence>
<comment type="similarity">
    <text evidence="2">Belongs to the polysaccharide synthase family.</text>
</comment>
<dbReference type="Pfam" id="PF13440">
    <property type="entry name" value="Polysacc_synt_3"/>
    <property type="match status" value="1"/>
</dbReference>
<sequence>MNNILKNILNNKQHPFWVLLQQVINRVFVGLKFLILARILGPEAIGLISVALISLAIIEAFTQLGIMESIVQREKALGPADRDAIWTMQFLRGIIISSILFIISPLLVQLFNAPSSLNLLYVIALVPLFTNSVSVGLFQSIRNRNYKDVSMIELSTTILDLSISVILVTIFNSPFGVVVSQLIAQAYRAIISHVRFKTFPRFYFNYKIMREVNSYGKWIWGNSIASLITSQLDKILASRFLGATTLGYYQMAQKFTQMGITDISFALGQYFFPVFSTINRTEKKYLSHAFFNMLGIILRFAVFTSIYLFINSSVIILIVLGQKWIEMEFLLKFMLVSACLGALLNVSVCYLRAIGNPRIVTVTSYIQLGISVPLSILGVYYFDVIGLIVANILALILSNLILLSRSLRSFNIEKKRLVINIVYVGICIGLLLWTTVFGKNTAFIVSTLAYVLLVIRELLKLRVTINISKKINNII</sequence>
<evidence type="ECO:0000256" key="7">
    <source>
        <dbReference type="SAM" id="Phobius"/>
    </source>
</evidence>
<feature type="transmembrane region" description="Helical" evidence="7">
    <location>
        <begin position="161"/>
        <end position="187"/>
    </location>
</feature>
<gene>
    <name evidence="8" type="ORF">WBS43_13525</name>
</gene>
<organism evidence="8 9">
    <name type="scientific">Bacillus luti</name>
    <dbReference type="NCBI Taxonomy" id="2026191"/>
    <lineage>
        <taxon>Bacteria</taxon>
        <taxon>Bacillati</taxon>
        <taxon>Bacillota</taxon>
        <taxon>Bacilli</taxon>
        <taxon>Bacillales</taxon>
        <taxon>Bacillaceae</taxon>
        <taxon>Bacillus</taxon>
        <taxon>Bacillus cereus group</taxon>
    </lineage>
</organism>
<keyword evidence="4 7" id="KW-0812">Transmembrane</keyword>
<evidence type="ECO:0000256" key="2">
    <source>
        <dbReference type="ARBA" id="ARBA00007430"/>
    </source>
</evidence>
<feature type="transmembrane region" description="Helical" evidence="7">
    <location>
        <begin position="289"/>
        <end position="310"/>
    </location>
</feature>
<evidence type="ECO:0000313" key="9">
    <source>
        <dbReference type="Proteomes" id="UP001365619"/>
    </source>
</evidence>
<keyword evidence="5 7" id="KW-1133">Transmembrane helix</keyword>
<keyword evidence="9" id="KW-1185">Reference proteome</keyword>
<keyword evidence="6 7" id="KW-0472">Membrane</keyword>
<name>A0ABU8HTC1_9BACI</name>
<feature type="transmembrane region" description="Helical" evidence="7">
    <location>
        <begin position="119"/>
        <end position="141"/>
    </location>
</feature>
<reference evidence="8 9" key="1">
    <citation type="submission" date="2024-03" db="EMBL/GenBank/DDBJ databases">
        <title>A Rare Waterborne Outbreak of Bacillus cereus in China: Epidemiologic Survey, Genomic Insights and Virulence Characteristics.</title>
        <authorList>
            <person name="Wang S."/>
        </authorList>
    </citation>
    <scope>NUCLEOTIDE SEQUENCE [LARGE SCALE GENOMIC DNA]</scope>
    <source>
        <strain evidence="8 9">BC008</strain>
    </source>
</reference>
<feature type="transmembrane region" description="Helical" evidence="7">
    <location>
        <begin position="44"/>
        <end position="66"/>
    </location>
</feature>
<feature type="transmembrane region" description="Helical" evidence="7">
    <location>
        <begin position="16"/>
        <end position="37"/>
    </location>
</feature>
<accession>A0ABU8HTC1</accession>
<evidence type="ECO:0000256" key="6">
    <source>
        <dbReference type="ARBA" id="ARBA00023136"/>
    </source>
</evidence>
<feature type="transmembrane region" description="Helical" evidence="7">
    <location>
        <begin position="365"/>
        <end position="382"/>
    </location>
</feature>
<protein>
    <submittedName>
        <fullName evidence="8">Oligosaccharide flippase family protein</fullName>
    </submittedName>
</protein>
<dbReference type="Proteomes" id="UP001365619">
    <property type="component" value="Unassembled WGS sequence"/>
</dbReference>
<keyword evidence="3" id="KW-1003">Cell membrane</keyword>
<evidence type="ECO:0000256" key="4">
    <source>
        <dbReference type="ARBA" id="ARBA00022692"/>
    </source>
</evidence>
<comment type="subcellular location">
    <subcellularLocation>
        <location evidence="1">Cell membrane</location>
        <topology evidence="1">Multi-pass membrane protein</topology>
    </subcellularLocation>
</comment>
<feature type="transmembrane region" description="Helical" evidence="7">
    <location>
        <begin position="442"/>
        <end position="459"/>
    </location>
</feature>
<evidence type="ECO:0000313" key="8">
    <source>
        <dbReference type="EMBL" id="MEI5929741.1"/>
    </source>
</evidence>
<dbReference type="InterPro" id="IPR050833">
    <property type="entry name" value="Poly_Biosynth_Transport"/>
</dbReference>
<dbReference type="EMBL" id="JBBAGW010000003">
    <property type="protein sequence ID" value="MEI5929741.1"/>
    <property type="molecule type" value="Genomic_DNA"/>
</dbReference>
<feature type="transmembrane region" description="Helical" evidence="7">
    <location>
        <begin position="86"/>
        <end position="107"/>
    </location>
</feature>
<feature type="transmembrane region" description="Helical" evidence="7">
    <location>
        <begin position="388"/>
        <end position="405"/>
    </location>
</feature>
<feature type="transmembrane region" description="Helical" evidence="7">
    <location>
        <begin position="417"/>
        <end position="436"/>
    </location>
</feature>
<feature type="transmembrane region" description="Helical" evidence="7">
    <location>
        <begin position="330"/>
        <end position="353"/>
    </location>
</feature>
<evidence type="ECO:0000256" key="5">
    <source>
        <dbReference type="ARBA" id="ARBA00022989"/>
    </source>
</evidence>
<comment type="caution">
    <text evidence="8">The sequence shown here is derived from an EMBL/GenBank/DDBJ whole genome shotgun (WGS) entry which is preliminary data.</text>
</comment>